<feature type="binding site" evidence="7">
    <location>
        <position position="81"/>
    </location>
    <ligand>
        <name>ATP</name>
        <dbReference type="ChEBI" id="CHEBI:30616"/>
    </ligand>
</feature>
<evidence type="ECO:0008006" key="13">
    <source>
        <dbReference type="Google" id="ProtNLM"/>
    </source>
</evidence>
<keyword evidence="4" id="KW-0418">Kinase</keyword>
<dbReference type="InterPro" id="IPR000719">
    <property type="entry name" value="Prot_kinase_dom"/>
</dbReference>
<dbReference type="Pfam" id="PF13499">
    <property type="entry name" value="EF-hand_7"/>
    <property type="match status" value="2"/>
</dbReference>
<dbReference type="SUPFAM" id="SSF56112">
    <property type="entry name" value="Protein kinase-like (PK-like)"/>
    <property type="match status" value="1"/>
</dbReference>
<evidence type="ECO:0000313" key="12">
    <source>
        <dbReference type="Proteomes" id="UP001054857"/>
    </source>
</evidence>
<keyword evidence="5" id="KW-0106">Calcium</keyword>
<sequence length="635" mass="70621">MGCGASQPAAGPAREFSAVLDKVPSMNMEDMPLPVKSPWVFKGRRQNVKDHYTFGELLGKGTYGTCRIVTDRLTGRRYACKSIPKSRLATTKDVQKVKREVAIMEHLEGHPNIVAIENVFEDRKDVHIVQELCSGGELFDSILEHHHYSERHAATAFRAIARIVAHCHSMGVMHRDIKPENFLLSSRDKDATIKGTDFGLSCFFKEGQTFKEVVGSPFYVAPEVLRRCYDKRADIWSLGVLLYIMLCGVPPYYGDTEKDTFKAILGAELAFDFRPWPSISHAAKDVIRRMLERDPAKRATAAEVLSHEWVREDGTAAAEPLSHDVLPQLRNFAALNKLQQEAIKVIATHLPENEISGLKALFMEINAAGSGCITVDELREALRKKGTRVSPDELRCIMAQADFKRDGTLDYEEFLAATMNLSKLEHDEHLYMAFRFFDKHDVGYITRERLAAVLHKSPYDPEIEELLQQADRNGDGRIDYNEFRALMRSGSSNISDSSSVLNKTSLARSSVEKGLMRRVRPHAVLDLQKLRVESVSPYECPLAARYDDRLPPIAFANRVGIKGIPGTPPSHNPTTSIGVVAPLPLLPAPRRLPPPFSPNTAAHCKGALAMITNGTMSPSSSTTSLPNLAVPPMEV</sequence>
<evidence type="ECO:0000313" key="11">
    <source>
        <dbReference type="EMBL" id="GFR46796.1"/>
    </source>
</evidence>
<proteinExistence type="predicted"/>
<dbReference type="FunFam" id="1.10.238.10:FF:000001">
    <property type="entry name" value="Calmodulin 1"/>
    <property type="match status" value="1"/>
</dbReference>
<evidence type="ECO:0000256" key="5">
    <source>
        <dbReference type="ARBA" id="ARBA00022837"/>
    </source>
</evidence>
<feature type="domain" description="EF-hand" evidence="10">
    <location>
        <begin position="353"/>
        <end position="388"/>
    </location>
</feature>
<dbReference type="InterPro" id="IPR017441">
    <property type="entry name" value="Protein_kinase_ATP_BS"/>
</dbReference>
<dbReference type="CDD" id="cd00051">
    <property type="entry name" value="EFh"/>
    <property type="match status" value="2"/>
</dbReference>
<gene>
    <name evidence="11" type="ORF">Agub_g8428</name>
</gene>
<dbReference type="EMBL" id="BMAR01000015">
    <property type="protein sequence ID" value="GFR46796.1"/>
    <property type="molecule type" value="Genomic_DNA"/>
</dbReference>
<dbReference type="Proteomes" id="UP001054857">
    <property type="component" value="Unassembled WGS sequence"/>
</dbReference>
<dbReference type="GO" id="GO:0005509">
    <property type="term" value="F:calcium ion binding"/>
    <property type="evidence" value="ECO:0007669"/>
    <property type="project" value="InterPro"/>
</dbReference>
<dbReference type="InterPro" id="IPR050205">
    <property type="entry name" value="CDPK_Ser/Thr_kinases"/>
</dbReference>
<feature type="domain" description="EF-hand" evidence="10">
    <location>
        <begin position="389"/>
        <end position="424"/>
    </location>
</feature>
<evidence type="ECO:0000256" key="3">
    <source>
        <dbReference type="ARBA" id="ARBA00022741"/>
    </source>
</evidence>
<dbReference type="Gene3D" id="1.10.238.10">
    <property type="entry name" value="EF-hand"/>
    <property type="match status" value="1"/>
</dbReference>
<dbReference type="PROSITE" id="PS00108">
    <property type="entry name" value="PROTEIN_KINASE_ST"/>
    <property type="match status" value="1"/>
</dbReference>
<keyword evidence="3 7" id="KW-0547">Nucleotide-binding</keyword>
<evidence type="ECO:0000256" key="7">
    <source>
        <dbReference type="PROSITE-ProRule" id="PRU10141"/>
    </source>
</evidence>
<evidence type="ECO:0000256" key="1">
    <source>
        <dbReference type="ARBA" id="ARBA00022527"/>
    </source>
</evidence>
<dbReference type="InterPro" id="IPR018247">
    <property type="entry name" value="EF_Hand_1_Ca_BS"/>
</dbReference>
<dbReference type="PROSITE" id="PS00107">
    <property type="entry name" value="PROTEIN_KINASE_ATP"/>
    <property type="match status" value="1"/>
</dbReference>
<dbReference type="AlphaFoldDB" id="A0AAD3DRP1"/>
<dbReference type="PROSITE" id="PS50222">
    <property type="entry name" value="EF_HAND_2"/>
    <property type="match status" value="3"/>
</dbReference>
<dbReference type="InterPro" id="IPR008271">
    <property type="entry name" value="Ser/Thr_kinase_AS"/>
</dbReference>
<dbReference type="PROSITE" id="PS00018">
    <property type="entry name" value="EF_HAND_1"/>
    <property type="match status" value="1"/>
</dbReference>
<dbReference type="Gene3D" id="3.30.200.20">
    <property type="entry name" value="Phosphorylase Kinase, domain 1"/>
    <property type="match status" value="1"/>
</dbReference>
<comment type="caution">
    <text evidence="11">The sequence shown here is derived from an EMBL/GenBank/DDBJ whole genome shotgun (WGS) entry which is preliminary data.</text>
</comment>
<dbReference type="FunFam" id="3.30.200.20:FF:000042">
    <property type="entry name" value="Aurora kinase A"/>
    <property type="match status" value="1"/>
</dbReference>
<feature type="domain" description="Protein kinase" evidence="9">
    <location>
        <begin position="52"/>
        <end position="310"/>
    </location>
</feature>
<evidence type="ECO:0000256" key="4">
    <source>
        <dbReference type="ARBA" id="ARBA00022777"/>
    </source>
</evidence>
<dbReference type="PROSITE" id="PS50011">
    <property type="entry name" value="PROTEIN_KINASE_DOM"/>
    <property type="match status" value="1"/>
</dbReference>
<dbReference type="InterPro" id="IPR011992">
    <property type="entry name" value="EF-hand-dom_pair"/>
</dbReference>
<dbReference type="SMART" id="SM00220">
    <property type="entry name" value="S_TKc"/>
    <property type="match status" value="1"/>
</dbReference>
<feature type="compositionally biased region" description="Low complexity" evidence="8">
    <location>
        <begin position="615"/>
        <end position="624"/>
    </location>
</feature>
<evidence type="ECO:0000256" key="2">
    <source>
        <dbReference type="ARBA" id="ARBA00022679"/>
    </source>
</evidence>
<name>A0AAD3DRP1_9CHLO</name>
<evidence type="ECO:0000256" key="8">
    <source>
        <dbReference type="SAM" id="MobiDB-lite"/>
    </source>
</evidence>
<keyword evidence="6 7" id="KW-0067">ATP-binding</keyword>
<protein>
    <recommendedName>
        <fullName evidence="13">Calcium-dependent protein kinase</fullName>
    </recommendedName>
</protein>
<organism evidence="11 12">
    <name type="scientific">Astrephomene gubernaculifera</name>
    <dbReference type="NCBI Taxonomy" id="47775"/>
    <lineage>
        <taxon>Eukaryota</taxon>
        <taxon>Viridiplantae</taxon>
        <taxon>Chlorophyta</taxon>
        <taxon>core chlorophytes</taxon>
        <taxon>Chlorophyceae</taxon>
        <taxon>CS clade</taxon>
        <taxon>Chlamydomonadales</taxon>
        <taxon>Astrephomenaceae</taxon>
        <taxon>Astrephomene</taxon>
    </lineage>
</organism>
<feature type="domain" description="EF-hand" evidence="10">
    <location>
        <begin position="458"/>
        <end position="493"/>
    </location>
</feature>
<dbReference type="GO" id="GO:0004674">
    <property type="term" value="F:protein serine/threonine kinase activity"/>
    <property type="evidence" value="ECO:0007669"/>
    <property type="project" value="UniProtKB-KW"/>
</dbReference>
<dbReference type="PANTHER" id="PTHR24349">
    <property type="entry name" value="SERINE/THREONINE-PROTEIN KINASE"/>
    <property type="match status" value="1"/>
</dbReference>
<dbReference type="Gene3D" id="1.10.510.10">
    <property type="entry name" value="Transferase(Phosphotransferase) domain 1"/>
    <property type="match status" value="1"/>
</dbReference>
<dbReference type="SMART" id="SM00054">
    <property type="entry name" value="EFh"/>
    <property type="match status" value="3"/>
</dbReference>
<keyword evidence="2" id="KW-0808">Transferase</keyword>
<evidence type="ECO:0000256" key="6">
    <source>
        <dbReference type="ARBA" id="ARBA00022840"/>
    </source>
</evidence>
<evidence type="ECO:0000259" key="10">
    <source>
        <dbReference type="PROSITE" id="PS50222"/>
    </source>
</evidence>
<dbReference type="InterPro" id="IPR011009">
    <property type="entry name" value="Kinase-like_dom_sf"/>
</dbReference>
<keyword evidence="1" id="KW-0723">Serine/threonine-protein kinase</keyword>
<dbReference type="CDD" id="cd05117">
    <property type="entry name" value="STKc_CAMK"/>
    <property type="match status" value="1"/>
</dbReference>
<keyword evidence="12" id="KW-1185">Reference proteome</keyword>
<dbReference type="InterPro" id="IPR002048">
    <property type="entry name" value="EF_hand_dom"/>
</dbReference>
<evidence type="ECO:0000259" key="9">
    <source>
        <dbReference type="PROSITE" id="PS50011"/>
    </source>
</evidence>
<reference evidence="11 12" key="1">
    <citation type="journal article" date="2021" name="Sci. Rep.">
        <title>Genome sequencing of the multicellular alga Astrephomene provides insights into convergent evolution of germ-soma differentiation.</title>
        <authorList>
            <person name="Yamashita S."/>
            <person name="Yamamoto K."/>
            <person name="Matsuzaki R."/>
            <person name="Suzuki S."/>
            <person name="Yamaguchi H."/>
            <person name="Hirooka S."/>
            <person name="Minakuchi Y."/>
            <person name="Miyagishima S."/>
            <person name="Kawachi M."/>
            <person name="Toyoda A."/>
            <person name="Nozaki H."/>
        </authorList>
    </citation>
    <scope>NUCLEOTIDE SEQUENCE [LARGE SCALE GENOMIC DNA]</scope>
    <source>
        <strain evidence="11 12">NIES-4017</strain>
    </source>
</reference>
<feature type="region of interest" description="Disordered" evidence="8">
    <location>
        <begin position="615"/>
        <end position="635"/>
    </location>
</feature>
<dbReference type="Pfam" id="PF00069">
    <property type="entry name" value="Pkinase"/>
    <property type="match status" value="1"/>
</dbReference>
<dbReference type="SUPFAM" id="SSF47473">
    <property type="entry name" value="EF-hand"/>
    <property type="match status" value="1"/>
</dbReference>
<dbReference type="GO" id="GO:0005524">
    <property type="term" value="F:ATP binding"/>
    <property type="evidence" value="ECO:0007669"/>
    <property type="project" value="UniProtKB-UniRule"/>
</dbReference>
<accession>A0AAD3DRP1</accession>
<dbReference type="FunFam" id="1.10.510.10:FF:000178">
    <property type="entry name" value="Calcium-dependent protein kinase 5"/>
    <property type="match status" value="1"/>
</dbReference>